<dbReference type="InterPro" id="IPR049790">
    <property type="entry name" value="Rv3655c/TadE"/>
</dbReference>
<protein>
    <recommendedName>
        <fullName evidence="3">Pilus assembly protein</fullName>
    </recommendedName>
</protein>
<accession>A0A7X0FT14</accession>
<dbReference type="RefSeq" id="WP_221446635.1">
    <property type="nucleotide sequence ID" value="NZ_BAAAJR010000001.1"/>
</dbReference>
<sequence length="108" mass="10793">MVAEFAIAMPAAVLVLAFGLGALATGARQVLLQDAAADGARLWARGESAERVGDAVRATVADASITLDRRGGLVCLTVSAPAPLPVIGRLSATGCALDEGVAPWPAQG</sequence>
<dbReference type="Proteomes" id="UP000537775">
    <property type="component" value="Unassembled WGS sequence"/>
</dbReference>
<reference evidence="1 2" key="1">
    <citation type="submission" date="2020-08" db="EMBL/GenBank/DDBJ databases">
        <title>Sequencing the genomes of 1000 actinobacteria strains.</title>
        <authorList>
            <person name="Klenk H.-P."/>
        </authorList>
    </citation>
    <scope>NUCLEOTIDE SEQUENCE [LARGE SCALE GENOMIC DNA]</scope>
    <source>
        <strain evidence="1 2">DSM 12511</strain>
    </source>
</reference>
<evidence type="ECO:0000313" key="2">
    <source>
        <dbReference type="Proteomes" id="UP000537775"/>
    </source>
</evidence>
<dbReference type="EMBL" id="JACHML010000001">
    <property type="protein sequence ID" value="MBB6392617.1"/>
    <property type="molecule type" value="Genomic_DNA"/>
</dbReference>
<proteinExistence type="predicted"/>
<dbReference type="NCBIfam" id="NF041390">
    <property type="entry name" value="TadE_Rv3655c"/>
    <property type="match status" value="1"/>
</dbReference>
<evidence type="ECO:0000313" key="1">
    <source>
        <dbReference type="EMBL" id="MBB6392617.1"/>
    </source>
</evidence>
<dbReference type="AlphaFoldDB" id="A0A7X0FT14"/>
<organism evidence="1 2">
    <name type="scientific">Microbacterium thalassium</name>
    <dbReference type="NCBI Taxonomy" id="362649"/>
    <lineage>
        <taxon>Bacteria</taxon>
        <taxon>Bacillati</taxon>
        <taxon>Actinomycetota</taxon>
        <taxon>Actinomycetes</taxon>
        <taxon>Micrococcales</taxon>
        <taxon>Microbacteriaceae</taxon>
        <taxon>Microbacterium</taxon>
    </lineage>
</organism>
<evidence type="ECO:0008006" key="3">
    <source>
        <dbReference type="Google" id="ProtNLM"/>
    </source>
</evidence>
<comment type="caution">
    <text evidence="1">The sequence shown here is derived from an EMBL/GenBank/DDBJ whole genome shotgun (WGS) entry which is preliminary data.</text>
</comment>
<name>A0A7X0FT14_9MICO</name>
<gene>
    <name evidence="1" type="ORF">HD594_002930</name>
</gene>
<keyword evidence="2" id="KW-1185">Reference proteome</keyword>